<dbReference type="Gramene" id="GBG67156">
    <property type="protein sequence ID" value="GBG67156"/>
    <property type="gene ID" value="CBR_g81581"/>
</dbReference>
<dbReference type="EMBL" id="BFEA01000083">
    <property type="protein sequence ID" value="GBG67156.1"/>
    <property type="molecule type" value="Genomic_DNA"/>
</dbReference>
<evidence type="ECO:0000313" key="2">
    <source>
        <dbReference type="Proteomes" id="UP000265515"/>
    </source>
</evidence>
<keyword evidence="2" id="KW-1185">Reference proteome</keyword>
<comment type="caution">
    <text evidence="1">The sequence shown here is derived from an EMBL/GenBank/DDBJ whole genome shotgun (WGS) entry which is preliminary data.</text>
</comment>
<reference evidence="1 2" key="1">
    <citation type="journal article" date="2018" name="Cell">
        <title>The Chara Genome: Secondary Complexity and Implications for Plant Terrestrialization.</title>
        <authorList>
            <person name="Nishiyama T."/>
            <person name="Sakayama H."/>
            <person name="Vries J.D."/>
            <person name="Buschmann H."/>
            <person name="Saint-Marcoux D."/>
            <person name="Ullrich K.K."/>
            <person name="Haas F.B."/>
            <person name="Vanderstraeten L."/>
            <person name="Becker D."/>
            <person name="Lang D."/>
            <person name="Vosolsobe S."/>
            <person name="Rombauts S."/>
            <person name="Wilhelmsson P.K.I."/>
            <person name="Janitza P."/>
            <person name="Kern R."/>
            <person name="Heyl A."/>
            <person name="Rumpler F."/>
            <person name="Villalobos L.I.A.C."/>
            <person name="Clay J.M."/>
            <person name="Skokan R."/>
            <person name="Toyoda A."/>
            <person name="Suzuki Y."/>
            <person name="Kagoshima H."/>
            <person name="Schijlen E."/>
            <person name="Tajeshwar N."/>
            <person name="Catarino B."/>
            <person name="Hetherington A.J."/>
            <person name="Saltykova A."/>
            <person name="Bonnot C."/>
            <person name="Breuninger H."/>
            <person name="Symeonidi A."/>
            <person name="Radhakrishnan G.V."/>
            <person name="Van Nieuwerburgh F."/>
            <person name="Deforce D."/>
            <person name="Chang C."/>
            <person name="Karol K.G."/>
            <person name="Hedrich R."/>
            <person name="Ulvskov P."/>
            <person name="Glockner G."/>
            <person name="Delwiche C.F."/>
            <person name="Petrasek J."/>
            <person name="Van de Peer Y."/>
            <person name="Friml J."/>
            <person name="Beilby M."/>
            <person name="Dolan L."/>
            <person name="Kohara Y."/>
            <person name="Sugano S."/>
            <person name="Fujiyama A."/>
            <person name="Delaux P.-M."/>
            <person name="Quint M."/>
            <person name="TheiBen G."/>
            <person name="Hagemann M."/>
            <person name="Harholt J."/>
            <person name="Dunand C."/>
            <person name="Zachgo S."/>
            <person name="Langdale J."/>
            <person name="Maumus F."/>
            <person name="Straeten D.V.D."/>
            <person name="Gould S.B."/>
            <person name="Rensing S.A."/>
        </authorList>
    </citation>
    <scope>NUCLEOTIDE SEQUENCE [LARGE SCALE GENOMIC DNA]</scope>
    <source>
        <strain evidence="1 2">S276</strain>
    </source>
</reference>
<organism evidence="1 2">
    <name type="scientific">Chara braunii</name>
    <name type="common">Braun's stonewort</name>
    <dbReference type="NCBI Taxonomy" id="69332"/>
    <lineage>
        <taxon>Eukaryota</taxon>
        <taxon>Viridiplantae</taxon>
        <taxon>Streptophyta</taxon>
        <taxon>Charophyceae</taxon>
        <taxon>Charales</taxon>
        <taxon>Characeae</taxon>
        <taxon>Chara</taxon>
    </lineage>
</organism>
<dbReference type="AlphaFoldDB" id="A0A388KAY0"/>
<accession>A0A388KAY0</accession>
<protein>
    <submittedName>
        <fullName evidence="1">Uncharacterized protein</fullName>
    </submittedName>
</protein>
<name>A0A388KAY0_CHABU</name>
<gene>
    <name evidence="1" type="ORF">CBR_g81581</name>
</gene>
<evidence type="ECO:0000313" key="1">
    <source>
        <dbReference type="EMBL" id="GBG67156.1"/>
    </source>
</evidence>
<proteinExistence type="predicted"/>
<sequence>MDGLNASTEEVGETIDIGTEELVEAMTGVDVTMSQQTNTNAQEGGMEKECGIGATMDVGIQKMVMGDDDELGRGRNSHSTIVIGKEVADRQDVGKVHFRMLCIVPNENVRRINVGECFQYAINWGPRCIQPGIIIGEYCLAFKCRGSWMPYQPPTPLTWRNVTAAIVLDRLIRLNDSASLSNVSRLSLDMWNELSEAGDLRLNDFLYDGVVCRESWVMEEDTGRMNVVTDVNDPRRDVQWGWVPSQIPFRYGHCKILVRYLMGNCWKTTYVNDEFRCRFFDRKVCAQEKDAMTHDGHNAGDFCPQLAHSVRMELSDDKVFRGAESVRYELSMETQATYCVQCYGI</sequence>
<dbReference type="Proteomes" id="UP000265515">
    <property type="component" value="Unassembled WGS sequence"/>
</dbReference>